<reference evidence="2 3" key="1">
    <citation type="submission" date="2015-01" db="EMBL/GenBank/DDBJ databases">
        <title>The Genome Sequence of Fonsecaea pedrosoi CBS 271.37.</title>
        <authorList>
            <consortium name="The Broad Institute Genomics Platform"/>
            <person name="Cuomo C."/>
            <person name="de Hoog S."/>
            <person name="Gorbushina A."/>
            <person name="Stielow B."/>
            <person name="Teixiera M."/>
            <person name="Abouelleil A."/>
            <person name="Chapman S.B."/>
            <person name="Priest M."/>
            <person name="Young S.K."/>
            <person name="Wortman J."/>
            <person name="Nusbaum C."/>
            <person name="Birren B."/>
        </authorList>
    </citation>
    <scope>NUCLEOTIDE SEQUENCE [LARGE SCALE GENOMIC DNA]</scope>
    <source>
        <strain evidence="2 3">CBS 271.37</strain>
    </source>
</reference>
<feature type="region of interest" description="Disordered" evidence="1">
    <location>
        <begin position="195"/>
        <end position="220"/>
    </location>
</feature>
<feature type="compositionally biased region" description="Acidic residues" evidence="1">
    <location>
        <begin position="200"/>
        <end position="220"/>
    </location>
</feature>
<feature type="region of interest" description="Disordered" evidence="1">
    <location>
        <begin position="1"/>
        <end position="27"/>
    </location>
</feature>
<organism evidence="2 3">
    <name type="scientific">Fonsecaea pedrosoi CBS 271.37</name>
    <dbReference type="NCBI Taxonomy" id="1442368"/>
    <lineage>
        <taxon>Eukaryota</taxon>
        <taxon>Fungi</taxon>
        <taxon>Dikarya</taxon>
        <taxon>Ascomycota</taxon>
        <taxon>Pezizomycotina</taxon>
        <taxon>Eurotiomycetes</taxon>
        <taxon>Chaetothyriomycetidae</taxon>
        <taxon>Chaetothyriales</taxon>
        <taxon>Herpotrichiellaceae</taxon>
        <taxon>Fonsecaea</taxon>
    </lineage>
</organism>
<dbReference type="AlphaFoldDB" id="A0A0D2GG18"/>
<dbReference type="RefSeq" id="XP_013283566.1">
    <property type="nucleotide sequence ID" value="XM_013428112.1"/>
</dbReference>
<sequence>MPRNRKKNHRSKAAPQDPAETARPPKTVACPRCNKAIIVPKACKHGKKLINCQGTGCGTAHLVEHDASCQPLNPPKPANPSLGQPRSSHETATAPTLPLVTLAMPDVSPAHSAWILGPPKSQVAHLSKTFPSNHLIAMQELSEQLRAVKECRNKQPRYVQGIPIDEWLESLEKESAAEVDQWTKKFKDLVEGKETAEGIGYDDEDSDDEGDGCLTPTEDE</sequence>
<gene>
    <name evidence="2" type="ORF">Z517_06372</name>
</gene>
<feature type="region of interest" description="Disordered" evidence="1">
    <location>
        <begin position="68"/>
        <end position="91"/>
    </location>
</feature>
<name>A0A0D2GG18_9EURO</name>
<dbReference type="Proteomes" id="UP000053029">
    <property type="component" value="Unassembled WGS sequence"/>
</dbReference>
<keyword evidence="3" id="KW-1185">Reference proteome</keyword>
<dbReference type="VEuPathDB" id="FungiDB:Z517_06372"/>
<dbReference type="GeneID" id="25305862"/>
<protein>
    <submittedName>
        <fullName evidence="2">Uncharacterized protein</fullName>
    </submittedName>
</protein>
<dbReference type="OrthoDB" id="4158433at2759"/>
<evidence type="ECO:0000313" key="2">
    <source>
        <dbReference type="EMBL" id="KIW79758.1"/>
    </source>
</evidence>
<evidence type="ECO:0000313" key="3">
    <source>
        <dbReference type="Proteomes" id="UP000053029"/>
    </source>
</evidence>
<dbReference type="HOGENOM" id="CLU_1402284_0_0_1"/>
<evidence type="ECO:0000256" key="1">
    <source>
        <dbReference type="SAM" id="MobiDB-lite"/>
    </source>
</evidence>
<dbReference type="EMBL" id="KN846972">
    <property type="protein sequence ID" value="KIW79758.1"/>
    <property type="molecule type" value="Genomic_DNA"/>
</dbReference>
<proteinExistence type="predicted"/>
<feature type="compositionally biased region" description="Basic residues" evidence="1">
    <location>
        <begin position="1"/>
        <end position="12"/>
    </location>
</feature>
<accession>A0A0D2GG18</accession>